<sequence length="193" mass="20879">MAAGNDVEKKQFDALARLGGRTGPLGEVDITERLGERLGRTPAPDEVEEEMTRDKGYSGSSRTENNLQGDCDDVEVFEGNGRGEAETGYTEIITPLHSPPRTLYSVRPMSIVGENLLCSILLRQIEEIKIYYTPRSSGGKCCYQDLVKASRGLKAGICIAFASGPTSAEECGTPHFPGCHHQESTVTKPADTV</sequence>
<feature type="compositionally biased region" description="Polar residues" evidence="1">
    <location>
        <begin position="58"/>
        <end position="68"/>
    </location>
</feature>
<comment type="caution">
    <text evidence="2">The sequence shown here is derived from an EMBL/GenBank/DDBJ whole genome shotgun (WGS) entry which is preliminary data.</text>
</comment>
<organism evidence="2 3">
    <name type="scientific">Ceratodon purpureus</name>
    <name type="common">Fire moss</name>
    <name type="synonym">Dicranum purpureum</name>
    <dbReference type="NCBI Taxonomy" id="3225"/>
    <lineage>
        <taxon>Eukaryota</taxon>
        <taxon>Viridiplantae</taxon>
        <taxon>Streptophyta</taxon>
        <taxon>Embryophyta</taxon>
        <taxon>Bryophyta</taxon>
        <taxon>Bryophytina</taxon>
        <taxon>Bryopsida</taxon>
        <taxon>Dicranidae</taxon>
        <taxon>Pseudoditrichales</taxon>
        <taxon>Ditrichaceae</taxon>
        <taxon>Ceratodon</taxon>
    </lineage>
</organism>
<evidence type="ECO:0000313" key="3">
    <source>
        <dbReference type="Proteomes" id="UP000822688"/>
    </source>
</evidence>
<dbReference type="Proteomes" id="UP000822688">
    <property type="component" value="Chromosome V"/>
</dbReference>
<feature type="compositionally biased region" description="Basic and acidic residues" evidence="1">
    <location>
        <begin position="30"/>
        <end position="39"/>
    </location>
</feature>
<dbReference type="EMBL" id="CM026426">
    <property type="protein sequence ID" value="KAG0573401.1"/>
    <property type="molecule type" value="Genomic_DNA"/>
</dbReference>
<evidence type="ECO:0000313" key="2">
    <source>
        <dbReference type="EMBL" id="KAG0573401.1"/>
    </source>
</evidence>
<gene>
    <name evidence="2" type="ORF">KC19_VG175600</name>
</gene>
<protein>
    <submittedName>
        <fullName evidence="2">Uncharacterized protein</fullName>
    </submittedName>
</protein>
<feature type="region of interest" description="Disordered" evidence="1">
    <location>
        <begin position="18"/>
        <end position="72"/>
    </location>
</feature>
<evidence type="ECO:0000256" key="1">
    <source>
        <dbReference type="SAM" id="MobiDB-lite"/>
    </source>
</evidence>
<proteinExistence type="predicted"/>
<keyword evidence="3" id="KW-1185">Reference proteome</keyword>
<dbReference type="AlphaFoldDB" id="A0A8T0HRJ2"/>
<accession>A0A8T0HRJ2</accession>
<name>A0A8T0HRJ2_CERPU</name>
<reference evidence="2" key="1">
    <citation type="submission" date="2020-06" db="EMBL/GenBank/DDBJ databases">
        <title>WGS assembly of Ceratodon purpureus strain R40.</title>
        <authorList>
            <person name="Carey S.B."/>
            <person name="Jenkins J."/>
            <person name="Shu S."/>
            <person name="Lovell J.T."/>
            <person name="Sreedasyam A."/>
            <person name="Maumus F."/>
            <person name="Tiley G.P."/>
            <person name="Fernandez-Pozo N."/>
            <person name="Barry K."/>
            <person name="Chen C."/>
            <person name="Wang M."/>
            <person name="Lipzen A."/>
            <person name="Daum C."/>
            <person name="Saski C.A."/>
            <person name="Payton A.C."/>
            <person name="Mcbreen J.C."/>
            <person name="Conrad R.E."/>
            <person name="Kollar L.M."/>
            <person name="Olsson S."/>
            <person name="Huttunen S."/>
            <person name="Landis J.B."/>
            <person name="Wickett N.J."/>
            <person name="Johnson M.G."/>
            <person name="Rensing S.A."/>
            <person name="Grimwood J."/>
            <person name="Schmutz J."/>
            <person name="Mcdaniel S.F."/>
        </authorList>
    </citation>
    <scope>NUCLEOTIDE SEQUENCE</scope>
    <source>
        <strain evidence="2">R40</strain>
    </source>
</reference>